<dbReference type="Proteomes" id="UP001154061">
    <property type="component" value="Unassembled WGS sequence"/>
</dbReference>
<feature type="transmembrane region" description="Helical" evidence="6">
    <location>
        <begin position="211"/>
        <end position="232"/>
    </location>
</feature>
<name>A0A9Q4PZR2_9EURY</name>
<dbReference type="PROSITE" id="PS50109">
    <property type="entry name" value="HIS_KIN"/>
    <property type="match status" value="1"/>
</dbReference>
<evidence type="ECO:0000313" key="9">
    <source>
        <dbReference type="Proteomes" id="UP001154061"/>
    </source>
</evidence>
<reference evidence="8" key="1">
    <citation type="submission" date="2022-06" db="EMBL/GenBank/DDBJ databases">
        <title>Natrinema sp. a new haloarchaeum isolate from saline soil.</title>
        <authorList>
            <person name="Strakova D."/>
            <person name="Galisteo C."/>
            <person name="Sanchez-Porro C."/>
            <person name="Ventosa A."/>
        </authorList>
    </citation>
    <scope>NUCLEOTIDE SEQUENCE</scope>
    <source>
        <strain evidence="8">S1CR25-10</strain>
    </source>
</reference>
<feature type="transmembrane region" description="Helical" evidence="6">
    <location>
        <begin position="67"/>
        <end position="87"/>
    </location>
</feature>
<dbReference type="InterPro" id="IPR005467">
    <property type="entry name" value="His_kinase_dom"/>
</dbReference>
<comment type="catalytic activity">
    <reaction evidence="1">
        <text>ATP + protein L-histidine = ADP + protein N-phospho-L-histidine.</text>
        <dbReference type="EC" id="2.7.13.3"/>
    </reaction>
</comment>
<dbReference type="SMART" id="SM00387">
    <property type="entry name" value="HATPase_c"/>
    <property type="match status" value="1"/>
</dbReference>
<evidence type="ECO:0000256" key="1">
    <source>
        <dbReference type="ARBA" id="ARBA00000085"/>
    </source>
</evidence>
<dbReference type="GO" id="GO:0000155">
    <property type="term" value="F:phosphorelay sensor kinase activity"/>
    <property type="evidence" value="ECO:0007669"/>
    <property type="project" value="InterPro"/>
</dbReference>
<feature type="transmembrane region" description="Helical" evidence="6">
    <location>
        <begin position="36"/>
        <end position="55"/>
    </location>
</feature>
<keyword evidence="3" id="KW-0808">Transferase</keyword>
<dbReference type="AlphaFoldDB" id="A0A9Q4PZR2"/>
<evidence type="ECO:0000256" key="4">
    <source>
        <dbReference type="ARBA" id="ARBA00022777"/>
    </source>
</evidence>
<evidence type="ECO:0000256" key="2">
    <source>
        <dbReference type="ARBA" id="ARBA00012438"/>
    </source>
</evidence>
<comment type="caution">
    <text evidence="8">The sequence shown here is derived from an EMBL/GenBank/DDBJ whole genome shotgun (WGS) entry which is preliminary data.</text>
</comment>
<dbReference type="PANTHER" id="PTHR43711:SF1">
    <property type="entry name" value="HISTIDINE KINASE 1"/>
    <property type="match status" value="1"/>
</dbReference>
<feature type="transmembrane region" description="Helical" evidence="6">
    <location>
        <begin position="99"/>
        <end position="126"/>
    </location>
</feature>
<keyword evidence="8" id="KW-0067">ATP-binding</keyword>
<feature type="transmembrane region" description="Helical" evidence="6">
    <location>
        <begin position="6"/>
        <end position="24"/>
    </location>
</feature>
<dbReference type="Pfam" id="PF02518">
    <property type="entry name" value="HATPase_c"/>
    <property type="match status" value="1"/>
</dbReference>
<sequence>MIRFALLVGLFFVAVVSVLVARWVRRQTRDRAGTVMIVILLVHAVMATAVAGQILSSSLAWKTGWSLLWYALLHAVNPVWLLLAIYYTGREYWLTKVTWGLVIAAAAIPAGLILTSPVTDVLILSWRLEAEPFRRLAATTTAANEVLLLVTLVPIVLAFGLFFRQFLFSWRTARLQIGALLAGMASIFVPAILGANGFIPSPYGPTGVYGAGIPFGLYGSGVFGVIVAIGLFRTKLFGVAPLARDALFDSFDEGILVVDAELAIADYNDTAREYLPTIDENVGESLDHAYPAFVPREETLVTDGGTAVSEADFETIEASAETGFAETVRSSDGDRTLRITVFEVASGGEPRGYGLIVRDVTELEAYAADLERKTEQLERFAGVLSHDLRNPVSVALGYAELEQENRESEHLQKAIGALERIDETIEDLLMLSREGEAIDDPEPVPLRSVVEEAWTTSETKTAALKVEIGDGTRVRADASRLRTLLENLFRNAAEHGGETVRVGSLEDGFFVEDDGPGIPVDERETVFEYGRTTREEGTGFGLAIVRSIATAHGWSIAATEGRDGGARFEISGAEYAERVSPETTAADPT</sequence>
<dbReference type="CDD" id="cd00082">
    <property type="entry name" value="HisKA"/>
    <property type="match status" value="1"/>
</dbReference>
<dbReference type="GO" id="GO:0005524">
    <property type="term" value="F:ATP binding"/>
    <property type="evidence" value="ECO:0007669"/>
    <property type="project" value="UniProtKB-KW"/>
</dbReference>
<dbReference type="InterPro" id="IPR036097">
    <property type="entry name" value="HisK_dim/P_sf"/>
</dbReference>
<dbReference type="SUPFAM" id="SSF55874">
    <property type="entry name" value="ATPase domain of HSP90 chaperone/DNA topoisomerase II/histidine kinase"/>
    <property type="match status" value="1"/>
</dbReference>
<evidence type="ECO:0000313" key="8">
    <source>
        <dbReference type="EMBL" id="MDF9745275.1"/>
    </source>
</evidence>
<dbReference type="PANTHER" id="PTHR43711">
    <property type="entry name" value="TWO-COMPONENT HISTIDINE KINASE"/>
    <property type="match status" value="1"/>
</dbReference>
<keyword evidence="6" id="KW-1133">Transmembrane helix</keyword>
<dbReference type="InterPro" id="IPR003594">
    <property type="entry name" value="HATPase_dom"/>
</dbReference>
<accession>A0A9Q4PZR2</accession>
<feature type="domain" description="Histidine kinase" evidence="7">
    <location>
        <begin position="383"/>
        <end position="576"/>
    </location>
</feature>
<evidence type="ECO:0000256" key="6">
    <source>
        <dbReference type="SAM" id="Phobius"/>
    </source>
</evidence>
<dbReference type="EC" id="2.7.13.3" evidence="2"/>
<proteinExistence type="predicted"/>
<dbReference type="Gene3D" id="1.10.287.130">
    <property type="match status" value="1"/>
</dbReference>
<feature type="transmembrane region" description="Helical" evidence="6">
    <location>
        <begin position="179"/>
        <end position="199"/>
    </location>
</feature>
<dbReference type="Pfam" id="PF08448">
    <property type="entry name" value="PAS_4"/>
    <property type="match status" value="1"/>
</dbReference>
<dbReference type="InterPro" id="IPR050736">
    <property type="entry name" value="Sensor_HK_Regulatory"/>
</dbReference>
<dbReference type="CDD" id="cd00075">
    <property type="entry name" value="HATPase"/>
    <property type="match status" value="1"/>
</dbReference>
<evidence type="ECO:0000256" key="5">
    <source>
        <dbReference type="ARBA" id="ARBA00023012"/>
    </source>
</evidence>
<dbReference type="InterPro" id="IPR031621">
    <property type="entry name" value="HisKA_7TM"/>
</dbReference>
<dbReference type="SMART" id="SM00388">
    <property type="entry name" value="HisKA"/>
    <property type="match status" value="1"/>
</dbReference>
<evidence type="ECO:0000256" key="3">
    <source>
        <dbReference type="ARBA" id="ARBA00022679"/>
    </source>
</evidence>
<dbReference type="SUPFAM" id="SSF47384">
    <property type="entry name" value="Homodimeric domain of signal transducing histidine kinase"/>
    <property type="match status" value="1"/>
</dbReference>
<keyword evidence="4" id="KW-0418">Kinase</keyword>
<gene>
    <name evidence="8" type="ORF">NDI89_06710</name>
</gene>
<dbReference type="Pfam" id="PF16927">
    <property type="entry name" value="HisKA_7TM"/>
    <property type="match status" value="1"/>
</dbReference>
<dbReference type="Pfam" id="PF00512">
    <property type="entry name" value="HisKA"/>
    <property type="match status" value="1"/>
</dbReference>
<keyword evidence="6" id="KW-0812">Transmembrane</keyword>
<dbReference type="InterPro" id="IPR036890">
    <property type="entry name" value="HATPase_C_sf"/>
</dbReference>
<evidence type="ECO:0000259" key="7">
    <source>
        <dbReference type="PROSITE" id="PS50109"/>
    </source>
</evidence>
<organism evidence="8 9">
    <name type="scientific">Natrinema salsiterrestre</name>
    <dbReference type="NCBI Taxonomy" id="2950540"/>
    <lineage>
        <taxon>Archaea</taxon>
        <taxon>Methanobacteriati</taxon>
        <taxon>Methanobacteriota</taxon>
        <taxon>Stenosarchaea group</taxon>
        <taxon>Halobacteria</taxon>
        <taxon>Halobacteriales</taxon>
        <taxon>Natrialbaceae</taxon>
        <taxon>Natrinema</taxon>
    </lineage>
</organism>
<dbReference type="RefSeq" id="WP_277520753.1">
    <property type="nucleotide sequence ID" value="NZ_JAMQOT010000002.1"/>
</dbReference>
<keyword evidence="8" id="KW-0547">Nucleotide-binding</keyword>
<dbReference type="Gene3D" id="3.30.450.20">
    <property type="entry name" value="PAS domain"/>
    <property type="match status" value="1"/>
</dbReference>
<dbReference type="InterPro" id="IPR003661">
    <property type="entry name" value="HisK_dim/P_dom"/>
</dbReference>
<dbReference type="EMBL" id="JAMQOT010000002">
    <property type="protein sequence ID" value="MDF9745275.1"/>
    <property type="molecule type" value="Genomic_DNA"/>
</dbReference>
<protein>
    <recommendedName>
        <fullName evidence="2">histidine kinase</fullName>
        <ecNumber evidence="2">2.7.13.3</ecNumber>
    </recommendedName>
</protein>
<feature type="transmembrane region" description="Helical" evidence="6">
    <location>
        <begin position="146"/>
        <end position="167"/>
    </location>
</feature>
<dbReference type="Gene3D" id="3.30.565.10">
    <property type="entry name" value="Histidine kinase-like ATPase, C-terminal domain"/>
    <property type="match status" value="1"/>
</dbReference>
<keyword evidence="6" id="KW-0472">Membrane</keyword>
<keyword evidence="5" id="KW-0902">Two-component regulatory system</keyword>
<keyword evidence="9" id="KW-1185">Reference proteome</keyword>
<dbReference type="InterPro" id="IPR013656">
    <property type="entry name" value="PAS_4"/>
</dbReference>